<keyword evidence="4" id="KW-0813">Transport</keyword>
<feature type="coiled-coil region" evidence="8">
    <location>
        <begin position="3"/>
        <end position="95"/>
    </location>
</feature>
<feature type="domain" description="FIP-RBD" evidence="9">
    <location>
        <begin position="94"/>
        <end position="156"/>
    </location>
</feature>
<dbReference type="Proteomes" id="UP000887566">
    <property type="component" value="Unplaced"/>
</dbReference>
<dbReference type="GO" id="GO:0030139">
    <property type="term" value="C:endocytic vesicle"/>
    <property type="evidence" value="ECO:0007669"/>
    <property type="project" value="TreeGrafter"/>
</dbReference>
<organism evidence="10 12">
    <name type="scientific">Plectus sambesii</name>
    <dbReference type="NCBI Taxonomy" id="2011161"/>
    <lineage>
        <taxon>Eukaryota</taxon>
        <taxon>Metazoa</taxon>
        <taxon>Ecdysozoa</taxon>
        <taxon>Nematoda</taxon>
        <taxon>Chromadorea</taxon>
        <taxon>Plectida</taxon>
        <taxon>Plectina</taxon>
        <taxon>Plectoidea</taxon>
        <taxon>Plectidae</taxon>
        <taxon>Plectus</taxon>
    </lineage>
</organism>
<dbReference type="GO" id="GO:0030496">
    <property type="term" value="C:midbody"/>
    <property type="evidence" value="ECO:0007669"/>
    <property type="project" value="UniProtKB-SubCell"/>
</dbReference>
<proteinExistence type="predicted"/>
<evidence type="ECO:0000256" key="3">
    <source>
        <dbReference type="ARBA" id="ARBA00004654"/>
    </source>
</evidence>
<dbReference type="PROSITE" id="PS51511">
    <property type="entry name" value="FIP_RBD"/>
    <property type="match status" value="1"/>
</dbReference>
<dbReference type="InterPro" id="IPR051977">
    <property type="entry name" value="Rab11-interacting_regulator"/>
</dbReference>
<dbReference type="GO" id="GO:0032465">
    <property type="term" value="P:regulation of cytokinesis"/>
    <property type="evidence" value="ECO:0007669"/>
    <property type="project" value="TreeGrafter"/>
</dbReference>
<keyword evidence="5" id="KW-0967">Endosome</keyword>
<dbReference type="AlphaFoldDB" id="A0A914VT21"/>
<name>A0A914VT21_9BILA</name>
<dbReference type="WBParaSite" id="PSAMB.scaffold13201size2383.g35338.t1">
    <property type="protein sequence ID" value="PSAMB.scaffold13201size2383.g35338.t1"/>
    <property type="gene ID" value="PSAMB.scaffold13201size2383.g35338"/>
</dbReference>
<evidence type="ECO:0000256" key="6">
    <source>
        <dbReference type="ARBA" id="ARBA00023054"/>
    </source>
</evidence>
<evidence type="ECO:0000256" key="2">
    <source>
        <dbReference type="ARBA" id="ARBA00004626"/>
    </source>
</evidence>
<keyword evidence="10" id="KW-1185">Reference proteome</keyword>
<dbReference type="Gene3D" id="1.20.5.2440">
    <property type="match status" value="1"/>
</dbReference>
<evidence type="ECO:0000256" key="4">
    <source>
        <dbReference type="ARBA" id="ARBA00022448"/>
    </source>
</evidence>
<dbReference type="PANTHER" id="PTHR15726:SF7">
    <property type="entry name" value="NUCLEAR FALLOUT, ISOFORM J"/>
    <property type="match status" value="1"/>
</dbReference>
<dbReference type="GO" id="GO:0032154">
    <property type="term" value="C:cleavage furrow"/>
    <property type="evidence" value="ECO:0007669"/>
    <property type="project" value="UniProtKB-SubCell"/>
</dbReference>
<evidence type="ECO:0000313" key="12">
    <source>
        <dbReference type="WBParaSite" id="PSAMB.scaffold2440size23222.g17742.t1"/>
    </source>
</evidence>
<evidence type="ECO:0000259" key="9">
    <source>
        <dbReference type="PROSITE" id="PS51511"/>
    </source>
</evidence>
<dbReference type="GO" id="GO:0032456">
    <property type="term" value="P:endocytic recycling"/>
    <property type="evidence" value="ECO:0007669"/>
    <property type="project" value="TreeGrafter"/>
</dbReference>
<evidence type="ECO:0000313" key="11">
    <source>
        <dbReference type="WBParaSite" id="PSAMB.scaffold13201size2383.g35338.t1"/>
    </source>
</evidence>
<accession>A0A914VT21</accession>
<evidence type="ECO:0000256" key="8">
    <source>
        <dbReference type="SAM" id="Coils"/>
    </source>
</evidence>
<reference evidence="11 12" key="1">
    <citation type="submission" date="2022-11" db="UniProtKB">
        <authorList>
            <consortium name="WormBaseParasite"/>
        </authorList>
    </citation>
    <scope>IDENTIFICATION</scope>
</reference>
<comment type="subcellular location">
    <subcellularLocation>
        <location evidence="2">Cleavage furrow</location>
    </subcellularLocation>
    <subcellularLocation>
        <location evidence="1">Midbody</location>
    </subcellularLocation>
    <subcellularLocation>
        <location evidence="3">Recycling endosome membrane</location>
        <topology evidence="3">Peripheral membrane protein</topology>
    </subcellularLocation>
</comment>
<keyword evidence="6 8" id="KW-0175">Coiled coil</keyword>
<evidence type="ECO:0000256" key="5">
    <source>
        <dbReference type="ARBA" id="ARBA00022753"/>
    </source>
</evidence>
<evidence type="ECO:0000256" key="7">
    <source>
        <dbReference type="ARBA" id="ARBA00023136"/>
    </source>
</evidence>
<keyword evidence="7" id="KW-0472">Membrane</keyword>
<protein>
    <submittedName>
        <fullName evidence="11 12">FIP-RBD domain-containing protein</fullName>
    </submittedName>
</protein>
<dbReference type="PANTHER" id="PTHR15726">
    <property type="entry name" value="RAB11-FAMILY INTERACTING PROTEIN"/>
    <property type="match status" value="1"/>
</dbReference>
<evidence type="ECO:0000313" key="10">
    <source>
        <dbReference type="Proteomes" id="UP000887566"/>
    </source>
</evidence>
<dbReference type="SUPFAM" id="SSF144270">
    <property type="entry name" value="Eferin C-derminal domain-like"/>
    <property type="match status" value="1"/>
</dbReference>
<dbReference type="InterPro" id="IPR019018">
    <property type="entry name" value="Rab-bd_FIP-RBD"/>
</dbReference>
<dbReference type="InterPro" id="IPR037245">
    <property type="entry name" value="FIP-RBD_C_sf"/>
</dbReference>
<evidence type="ECO:0000256" key="1">
    <source>
        <dbReference type="ARBA" id="ARBA00004214"/>
    </source>
</evidence>
<dbReference type="GO" id="GO:0055038">
    <property type="term" value="C:recycling endosome membrane"/>
    <property type="evidence" value="ECO:0007669"/>
    <property type="project" value="UniProtKB-SubCell"/>
</dbReference>
<dbReference type="WBParaSite" id="PSAMB.scaffold2440size23222.g17742.t1">
    <property type="protein sequence ID" value="PSAMB.scaffold2440size23222.g17742.t1"/>
    <property type="gene ID" value="PSAMB.scaffold2440size23222.g17742"/>
</dbReference>
<dbReference type="Pfam" id="PF09457">
    <property type="entry name" value="RBD-FIP"/>
    <property type="match status" value="1"/>
</dbReference>
<sequence length="170" mass="19761">MLCEQLEDERIKVERDFRRYREEAKQDIDSSSELVEVLSRQTDELRQKQRMPKQGSMAEQMMSLEEEVQRLREENRQLNEQNEDLQAQLLHDSVERGQSLLAAGGPSLADELNGKDRNELINALKEQEVCNQKLRAYINGILIRVIERHPEILEIKPGEQAPPSFHPNST</sequence>